<sequence>MSQPLNILLIEDNPGDADLVAETLEQSRLRLDIAVAVDGAQALARLLREPPYEAAPRPDLILLDLNLPKLGGREVLARIKVEPELREIPVVVLTSSDAEHDIVKSYQLGANCYVTKPVGLVAFQSIVQAIEGFWFTVVKLP</sequence>
<accession>A0A2G9C9Q3</accession>
<dbReference type="InterPro" id="IPR001789">
    <property type="entry name" value="Sig_transdc_resp-reg_receiver"/>
</dbReference>
<dbReference type="SMART" id="SM00448">
    <property type="entry name" value="REC"/>
    <property type="match status" value="1"/>
</dbReference>
<dbReference type="RefSeq" id="WP_099862558.1">
    <property type="nucleotide sequence ID" value="NZ_PEOG01000042.1"/>
</dbReference>
<dbReference type="AlphaFoldDB" id="A0A2G9C9Q3"/>
<evidence type="ECO:0000259" key="2">
    <source>
        <dbReference type="PROSITE" id="PS50110"/>
    </source>
</evidence>
<dbReference type="PROSITE" id="PS50110">
    <property type="entry name" value="RESPONSE_REGULATORY"/>
    <property type="match status" value="1"/>
</dbReference>
<evidence type="ECO:0000313" key="4">
    <source>
        <dbReference type="Proteomes" id="UP000231501"/>
    </source>
</evidence>
<evidence type="ECO:0000313" key="3">
    <source>
        <dbReference type="EMBL" id="PIM52259.1"/>
    </source>
</evidence>
<dbReference type="InterPro" id="IPR052893">
    <property type="entry name" value="TCS_response_regulator"/>
</dbReference>
<comment type="caution">
    <text evidence="3">The sequence shown here is derived from an EMBL/GenBank/DDBJ whole genome shotgun (WGS) entry which is preliminary data.</text>
</comment>
<gene>
    <name evidence="3" type="ORF">CS062_15740</name>
</gene>
<dbReference type="GO" id="GO:0000160">
    <property type="term" value="P:phosphorelay signal transduction system"/>
    <property type="evidence" value="ECO:0007669"/>
    <property type="project" value="InterPro"/>
</dbReference>
<dbReference type="Proteomes" id="UP000231501">
    <property type="component" value="Unassembled WGS sequence"/>
</dbReference>
<feature type="domain" description="Response regulatory" evidence="2">
    <location>
        <begin position="6"/>
        <end position="131"/>
    </location>
</feature>
<dbReference type="CDD" id="cd17557">
    <property type="entry name" value="REC_Rcp-like"/>
    <property type="match status" value="1"/>
</dbReference>
<evidence type="ECO:0000256" key="1">
    <source>
        <dbReference type="PROSITE-ProRule" id="PRU00169"/>
    </source>
</evidence>
<dbReference type="Pfam" id="PF00072">
    <property type="entry name" value="Response_reg"/>
    <property type="match status" value="1"/>
</dbReference>
<dbReference type="EMBL" id="PEOG01000042">
    <property type="protein sequence ID" value="PIM52259.1"/>
    <property type="molecule type" value="Genomic_DNA"/>
</dbReference>
<dbReference type="Gene3D" id="3.40.50.2300">
    <property type="match status" value="1"/>
</dbReference>
<dbReference type="InterPro" id="IPR011006">
    <property type="entry name" value="CheY-like_superfamily"/>
</dbReference>
<name>A0A2G9C9Q3_9BURK</name>
<dbReference type="SUPFAM" id="SSF52172">
    <property type="entry name" value="CheY-like"/>
    <property type="match status" value="1"/>
</dbReference>
<proteinExistence type="predicted"/>
<organism evidence="3 4">
    <name type="scientific">Roseateles chitinivorans</name>
    <dbReference type="NCBI Taxonomy" id="2917965"/>
    <lineage>
        <taxon>Bacteria</taxon>
        <taxon>Pseudomonadati</taxon>
        <taxon>Pseudomonadota</taxon>
        <taxon>Betaproteobacteria</taxon>
        <taxon>Burkholderiales</taxon>
        <taxon>Sphaerotilaceae</taxon>
        <taxon>Roseateles</taxon>
    </lineage>
</organism>
<dbReference type="PANTHER" id="PTHR44520:SF2">
    <property type="entry name" value="RESPONSE REGULATOR RCP1"/>
    <property type="match status" value="1"/>
</dbReference>
<protein>
    <submittedName>
        <fullName evidence="3">Response regulator</fullName>
    </submittedName>
</protein>
<reference evidence="3 4" key="1">
    <citation type="submission" date="2017-11" db="EMBL/GenBank/DDBJ databases">
        <title>Draft genome sequence of Mitsuaria sp. HWN-4.</title>
        <authorList>
            <person name="Gundlapally S.R."/>
        </authorList>
    </citation>
    <scope>NUCLEOTIDE SEQUENCE [LARGE SCALE GENOMIC DNA]</scope>
    <source>
        <strain evidence="3 4">HWN-4</strain>
    </source>
</reference>
<dbReference type="OrthoDB" id="9793549at2"/>
<keyword evidence="4" id="KW-1185">Reference proteome</keyword>
<feature type="modified residue" description="4-aspartylphosphate" evidence="1">
    <location>
        <position position="64"/>
    </location>
</feature>
<dbReference type="PANTHER" id="PTHR44520">
    <property type="entry name" value="RESPONSE REGULATOR RCP1-RELATED"/>
    <property type="match status" value="1"/>
</dbReference>
<keyword evidence="1" id="KW-0597">Phosphoprotein</keyword>